<dbReference type="InterPro" id="IPR008979">
    <property type="entry name" value="Galactose-bd-like_sf"/>
</dbReference>
<organism evidence="7 8">
    <name type="scientific">Chitinophaga pinensis</name>
    <dbReference type="NCBI Taxonomy" id="79329"/>
    <lineage>
        <taxon>Bacteria</taxon>
        <taxon>Pseudomonadati</taxon>
        <taxon>Bacteroidota</taxon>
        <taxon>Chitinophagia</taxon>
        <taxon>Chitinophagales</taxon>
        <taxon>Chitinophagaceae</taxon>
        <taxon>Chitinophaga</taxon>
    </lineage>
</organism>
<dbReference type="EMBL" id="VOHS01000024">
    <property type="protein sequence ID" value="TWV98793.1"/>
    <property type="molecule type" value="Genomic_DNA"/>
</dbReference>
<dbReference type="InterPro" id="IPR038081">
    <property type="entry name" value="CalX-like_sf"/>
</dbReference>
<dbReference type="SUPFAM" id="SSF141072">
    <property type="entry name" value="CalX-like"/>
    <property type="match status" value="13"/>
</dbReference>
<dbReference type="InterPro" id="IPR003644">
    <property type="entry name" value="Calx_beta"/>
</dbReference>
<keyword evidence="1 5" id="KW-0732">Signal</keyword>
<dbReference type="PROSITE" id="PS50022">
    <property type="entry name" value="FA58C_3"/>
    <property type="match status" value="2"/>
</dbReference>
<feature type="domain" description="F5/8 type C" evidence="6">
    <location>
        <begin position="16"/>
        <end position="153"/>
    </location>
</feature>
<reference evidence="7 8" key="1">
    <citation type="submission" date="2019-08" db="EMBL/GenBank/DDBJ databases">
        <title>Whole genome sequencing of chitin degrading bacteria Chitinophaga pinensis YS16.</title>
        <authorList>
            <person name="Singh R.P."/>
            <person name="Manchanda G."/>
            <person name="Maurya I.K."/>
            <person name="Joshi N.K."/>
            <person name="Srivastava A.K."/>
        </authorList>
    </citation>
    <scope>NUCLEOTIDE SEQUENCE [LARGE SCALE GENOMIC DNA]</scope>
    <source>
        <strain evidence="7 8">YS-16</strain>
    </source>
</reference>
<keyword evidence="4" id="KW-0406">Ion transport</keyword>
<gene>
    <name evidence="7" type="ORF">FEF09_20430</name>
</gene>
<dbReference type="OrthoDB" id="2582440at2"/>
<evidence type="ECO:0000256" key="2">
    <source>
        <dbReference type="ARBA" id="ARBA00022737"/>
    </source>
</evidence>
<keyword evidence="2" id="KW-0677">Repeat</keyword>
<keyword evidence="3" id="KW-0106">Calcium</keyword>
<dbReference type="Pfam" id="PF00754">
    <property type="entry name" value="F5_F8_type_C"/>
    <property type="match status" value="2"/>
</dbReference>
<feature type="chain" id="PRO_5022946176" description="F5/8 type C domain-containing protein" evidence="5">
    <location>
        <begin position="25"/>
        <end position="1846"/>
    </location>
</feature>
<evidence type="ECO:0000256" key="4">
    <source>
        <dbReference type="ARBA" id="ARBA00023065"/>
    </source>
</evidence>
<evidence type="ECO:0000313" key="7">
    <source>
        <dbReference type="EMBL" id="TWV98793.1"/>
    </source>
</evidence>
<dbReference type="Pfam" id="PF03160">
    <property type="entry name" value="Calx-beta"/>
    <property type="match status" value="13"/>
</dbReference>
<evidence type="ECO:0000256" key="3">
    <source>
        <dbReference type="ARBA" id="ARBA00022837"/>
    </source>
</evidence>
<dbReference type="InterPro" id="IPR051171">
    <property type="entry name" value="CaCA"/>
</dbReference>
<feature type="signal peptide" evidence="5">
    <location>
        <begin position="1"/>
        <end position="24"/>
    </location>
</feature>
<proteinExistence type="predicted"/>
<evidence type="ECO:0000313" key="8">
    <source>
        <dbReference type="Proteomes" id="UP000318815"/>
    </source>
</evidence>
<evidence type="ECO:0000256" key="5">
    <source>
        <dbReference type="SAM" id="SignalP"/>
    </source>
</evidence>
<dbReference type="SUPFAM" id="SSF49785">
    <property type="entry name" value="Galactose-binding domain-like"/>
    <property type="match status" value="2"/>
</dbReference>
<dbReference type="GO" id="GO:0030001">
    <property type="term" value="P:metal ion transport"/>
    <property type="evidence" value="ECO:0007669"/>
    <property type="project" value="TreeGrafter"/>
</dbReference>
<sequence>MHYTMIRLLFTFLLVAFLSPLAIAQTCNKDLALGKAVTTSSVTAGNLPTRATDGDPTSRWESAWNNNEWIMVDLGQSYPICTITLNWQVLATAYTVEVSPDGSSWTNIVNESGNTGLNKTYSVSANGRYVRMTGLSRGSAYGFSLYDFIVIGTEPISYCSSTNVAQLRPVTVSSIANGNTGNFAVDNNMGTRWESAHSDNQYMYVDLGANYDLCRVVLNWEAAYGRDYNIDISSNGSSWTTVKSVTGNYMRDNTISISGNARYVRMNGFTRGSTYGFSLWEFSVYALLPAVSVTKTSDPAEPATGGVFRFSLPSGITFTEDITVNYTTSGTAISGTDYTALSGSVVIPAGQAGVNVPLSVIDDQIIEGNETVIATITNATSATHPGFPVSATDPSATMTIGDNDNIAANKILSIAPAGNGSEPGTNGGYTISLPVGITSAENITVSYTTSGTATAGTDYTLPASFTLPAGQNSAVVTLTVADDKIIENTESAIVTITGGTATTLGTFTASTGNATASVNISDDDNVSANKIIRIATTANAAEPSTNGGFRIYLPTGITVAEDVTINANVTGNATPGTDYVALGSVFVIPAGQNAVVTPVQVIDDNNIESTETVTVTPTAASSTSFGSFPINFGSVANINITDDDDIAANRRLSVIKTSDAVEGTSNGNFRISLPAGVTYPADITVSYTISGSAAGGTDYTTIPATATIPAGQNSVDVAVTAQPYNNNVIENNKTVIMTLTGGSAPSFSAFTPDPANTAATVIIADDDSNATNKRLSVYNTGAAAEPSTNGTFQIRLPGTLTASEDITVTYTVTPSSSAGTTPATPGTDFNNLTGTAIIPAGQNAVTISYSPIDDQIIETTEEFTVQVTGGITSSLGAFGIDVANAVMAIDDNDNTSINKQFTILISGPATEPSTNGSVTFSLSPGYTVSQDVTFNFSVSGSATPNVDYTDIGTSVILPAGQNSVVLPVTVIDDNIIENTEFVIVTPTTGASADISGFNASGTLSVPVNDDDNIPANRVISITPANDGSEPSTDAAFTISLPAGITAALPITVNFSVSGTATSGLDYTSLGTSTIIPANQNSVTLTVPVLDDQIIEGTESVTVAITGGSAAIPGAYTASTTDGTATVNIADDDNTAANKVISIVNTNNGSEPATDGEFTISLPTGITLTEDLTVNFSVTGTATPGSDYTSPGTSMIIPAGQNSVTLTVPVLDDQIIEETESVTVTITGGSATTAGTFTAGSSNVATIDITDNDNTTTNKTISITTANDGSEPLSNGVFTVSLPTGVTNTEDITVSFTVAGTATSGLDYTSLGTTVTIPAGQNNATLTVPVLDDQLIEGTETVIVTVTGGTATNAGAFTAGTANTATVNINDDDNIATNKVISITTTNNGDEPSNNGTFTISLPTGITVNEDVTVNFTVAGTATPGTDYTTLGTSITIPAGQNSVTLTVPVLDDQIIEPTESVTVTITDGSATNAGTFTAGTNNVATVNINDDDNTATNKVISIAAANDGTEPGTDAAFTISLPAGVTVNEDVTVNFTVAGTATSGIDYTAIVTSITIPAGQNSITLTVPVLDDQIIEAPETVIVTITDGSATTAGAFTAGTNNVATVNINDDDNTPANKVISIVAANDGSEPATNGAFTISLPAGITVNEDVTVNFTVAGTAIAGTDFTALGTTITIPAGQNSITLTVPVLDDQIIETTETVIATVTGGAATAAGAFTAGTNNAATVNINDEDNTAANKVISIATANNGTEPATNAAFTISLPTGVTVDEDVTVNFTVAGTATPGADYTAPGTTITIPAGQNSVTLAVPVLDDQIIEATETVAVTITGGFCYKRRCIYSRYRQYSHC</sequence>
<dbReference type="Gene3D" id="2.60.40.2030">
    <property type="match status" value="13"/>
</dbReference>
<protein>
    <recommendedName>
        <fullName evidence="6">F5/8 type C domain-containing protein</fullName>
    </recommendedName>
</protein>
<feature type="domain" description="F5/8 type C" evidence="6">
    <location>
        <begin position="159"/>
        <end position="287"/>
    </location>
</feature>
<keyword evidence="4" id="KW-0813">Transport</keyword>
<keyword evidence="8" id="KW-1185">Reference proteome</keyword>
<dbReference type="InterPro" id="IPR000421">
    <property type="entry name" value="FA58C"/>
</dbReference>
<evidence type="ECO:0000259" key="6">
    <source>
        <dbReference type="PROSITE" id="PS50022"/>
    </source>
</evidence>
<dbReference type="Gene3D" id="2.60.120.260">
    <property type="entry name" value="Galactose-binding domain-like"/>
    <property type="match status" value="2"/>
</dbReference>
<name>A0A5C6LQ76_9BACT</name>
<accession>A0A5C6LQ76</accession>
<comment type="caution">
    <text evidence="7">The sequence shown here is derived from an EMBL/GenBank/DDBJ whole genome shotgun (WGS) entry which is preliminary data.</text>
</comment>
<dbReference type="GO" id="GO:0016020">
    <property type="term" value="C:membrane"/>
    <property type="evidence" value="ECO:0007669"/>
    <property type="project" value="InterPro"/>
</dbReference>
<dbReference type="Proteomes" id="UP000318815">
    <property type="component" value="Unassembled WGS sequence"/>
</dbReference>
<dbReference type="GO" id="GO:0007154">
    <property type="term" value="P:cell communication"/>
    <property type="evidence" value="ECO:0007669"/>
    <property type="project" value="InterPro"/>
</dbReference>
<dbReference type="PANTHER" id="PTHR11878">
    <property type="entry name" value="SODIUM/CALCIUM EXCHANGER"/>
    <property type="match status" value="1"/>
</dbReference>
<dbReference type="PANTHER" id="PTHR11878:SF65">
    <property type="entry name" value="NA_CA-EXCHANGE PROTEIN, ISOFORM G"/>
    <property type="match status" value="1"/>
</dbReference>
<evidence type="ECO:0000256" key="1">
    <source>
        <dbReference type="ARBA" id="ARBA00022729"/>
    </source>
</evidence>
<dbReference type="SMART" id="SM00237">
    <property type="entry name" value="Calx_beta"/>
    <property type="match status" value="9"/>
</dbReference>